<dbReference type="Gene3D" id="3.90.226.10">
    <property type="entry name" value="2-enoyl-CoA Hydratase, Chain A, domain 1"/>
    <property type="match status" value="1"/>
</dbReference>
<dbReference type="GO" id="GO:0030288">
    <property type="term" value="C:outer membrane-bounded periplasmic space"/>
    <property type="evidence" value="ECO:0007669"/>
    <property type="project" value="TreeGrafter"/>
</dbReference>
<dbReference type="CDD" id="cd06782">
    <property type="entry name" value="cpPDZ_CPP-like"/>
    <property type="match status" value="1"/>
</dbReference>
<dbReference type="MEROPS" id="S41.004"/>
<keyword evidence="9" id="KW-1185">Reference proteome</keyword>
<dbReference type="GO" id="GO:0006508">
    <property type="term" value="P:proteolysis"/>
    <property type="evidence" value="ECO:0007669"/>
    <property type="project" value="UniProtKB-KW"/>
</dbReference>
<dbReference type="NCBIfam" id="TIGR00225">
    <property type="entry name" value="prc"/>
    <property type="match status" value="1"/>
</dbReference>
<dbReference type="Pfam" id="PF17820">
    <property type="entry name" value="PDZ_6"/>
    <property type="match status" value="1"/>
</dbReference>
<accession>D1AKQ3</accession>
<dbReference type="Pfam" id="PF03572">
    <property type="entry name" value="Peptidase_S41"/>
    <property type="match status" value="1"/>
</dbReference>
<dbReference type="InterPro" id="IPR055210">
    <property type="entry name" value="CtpA/B_N"/>
</dbReference>
<feature type="signal peptide" evidence="6">
    <location>
        <begin position="1"/>
        <end position="23"/>
    </location>
</feature>
<dbReference type="InterPro" id="IPR036034">
    <property type="entry name" value="PDZ_sf"/>
</dbReference>
<dbReference type="RefSeq" id="WP_012859668.1">
    <property type="nucleotide sequence ID" value="NC_013517.1"/>
</dbReference>
<evidence type="ECO:0000256" key="2">
    <source>
        <dbReference type="ARBA" id="ARBA00022670"/>
    </source>
</evidence>
<dbReference type="PANTHER" id="PTHR32060:SF30">
    <property type="entry name" value="CARBOXY-TERMINAL PROCESSING PROTEASE CTPA"/>
    <property type="match status" value="1"/>
</dbReference>
<dbReference type="InterPro" id="IPR001478">
    <property type="entry name" value="PDZ"/>
</dbReference>
<dbReference type="eggNOG" id="COG0793">
    <property type="taxonomic scope" value="Bacteria"/>
</dbReference>
<evidence type="ECO:0000313" key="9">
    <source>
        <dbReference type="Proteomes" id="UP000000845"/>
    </source>
</evidence>
<dbReference type="PANTHER" id="PTHR32060">
    <property type="entry name" value="TAIL-SPECIFIC PROTEASE"/>
    <property type="match status" value="1"/>
</dbReference>
<dbReference type="SMART" id="SM00228">
    <property type="entry name" value="PDZ"/>
    <property type="match status" value="1"/>
</dbReference>
<dbReference type="Pfam" id="PF22694">
    <property type="entry name" value="CtpB_N-like"/>
    <property type="match status" value="1"/>
</dbReference>
<reference evidence="9" key="1">
    <citation type="submission" date="2009-09" db="EMBL/GenBank/DDBJ databases">
        <title>The complete chromosome of Sebaldella termitidis ATCC 33386.</title>
        <authorList>
            <consortium name="US DOE Joint Genome Institute (JGI-PGF)"/>
            <person name="Lucas S."/>
            <person name="Copeland A."/>
            <person name="Lapidus A."/>
            <person name="Glavina del Rio T."/>
            <person name="Dalin E."/>
            <person name="Tice H."/>
            <person name="Bruce D."/>
            <person name="Goodwin L."/>
            <person name="Pitluck S."/>
            <person name="Kyrpides N."/>
            <person name="Mavromatis K."/>
            <person name="Ivanova N."/>
            <person name="Mikhailova N."/>
            <person name="Sims D."/>
            <person name="Meincke L."/>
            <person name="Brettin T."/>
            <person name="Detter J.C."/>
            <person name="Han C."/>
            <person name="Larimer F."/>
            <person name="Land M."/>
            <person name="Hauser L."/>
            <person name="Markowitz V."/>
            <person name="Cheng J.F."/>
            <person name="Hugenholtz P."/>
            <person name="Woyke T."/>
            <person name="Wu D."/>
            <person name="Eisen J.A."/>
        </authorList>
    </citation>
    <scope>NUCLEOTIDE SEQUENCE [LARGE SCALE GENOMIC DNA]</scope>
    <source>
        <strain evidence="9">ATCC 33386 / NCTC 11300</strain>
    </source>
</reference>
<gene>
    <name evidence="8" type="ordered locus">Sterm_0184</name>
</gene>
<keyword evidence="2 5" id="KW-0645">Protease</keyword>
<dbReference type="Proteomes" id="UP000000845">
    <property type="component" value="Chromosome"/>
</dbReference>
<dbReference type="Gene3D" id="3.30.750.44">
    <property type="match status" value="1"/>
</dbReference>
<dbReference type="STRING" id="526218.Sterm_0184"/>
<organism evidence="8 9">
    <name type="scientific">Sebaldella termitidis (strain ATCC 33386 / NCTC 11300)</name>
    <dbReference type="NCBI Taxonomy" id="526218"/>
    <lineage>
        <taxon>Bacteria</taxon>
        <taxon>Fusobacteriati</taxon>
        <taxon>Fusobacteriota</taxon>
        <taxon>Fusobacteriia</taxon>
        <taxon>Fusobacteriales</taxon>
        <taxon>Leptotrichiaceae</taxon>
        <taxon>Sebaldella</taxon>
    </lineage>
</organism>
<dbReference type="GO" id="GO:0004252">
    <property type="term" value="F:serine-type endopeptidase activity"/>
    <property type="evidence" value="ECO:0007669"/>
    <property type="project" value="UniProtKB-EC"/>
</dbReference>
<sequence length="442" mass="48803">MKNKKYVLLTAIMAILLSLPILCSTTAAKKTDTKTDNTTQQQTAVSEPAGYFKDSGNLNKLTNMINIIQQKFVGKKNPTKQELYEYAMTGLVNGLDDPYSEYLTKKDLESFTEDLDGEYVGVGMSIDKKKDAPLVVVSPFVGSPAAKAGMKIGDKVTKVDKTDIIPLNATETVNLLKGKQGTKVDVEVVREGVKNPFTVTIIRDTIKLEMVESKMLPDQIGYVSLLKFGNHTGAELKKHIEQLQAQGMKGLILDLRSNPGGSLKEAQDISSLFLTQDLVVYLKYKNGQETRYNRTMPSLGNFPLIILVNGGSASASEIVTGAIKDYKRGTIIGQKTFGKGIVQEVIPLEGGDAIKLTVAQYFTPNGNYIHEKGIEPDIKVDMEEVLSIKGYANDSEEARENRMKEIRTYLEKEKGKEETDKIISAGDVQLKRATEEMEKKIK</sequence>
<evidence type="ECO:0000256" key="1">
    <source>
        <dbReference type="ARBA" id="ARBA00009179"/>
    </source>
</evidence>
<dbReference type="EC" id="3.4.21.102" evidence="8"/>
<dbReference type="SUPFAM" id="SSF50156">
    <property type="entry name" value="PDZ domain-like"/>
    <property type="match status" value="1"/>
</dbReference>
<dbReference type="FunFam" id="2.30.42.10:FF:000063">
    <property type="entry name" value="Peptidase, S41 family"/>
    <property type="match status" value="1"/>
</dbReference>
<keyword evidence="3 5" id="KW-0378">Hydrolase</keyword>
<evidence type="ECO:0000313" key="8">
    <source>
        <dbReference type="EMBL" id="ACZ07069.1"/>
    </source>
</evidence>
<feature type="chain" id="PRO_5003019778" evidence="6">
    <location>
        <begin position="24"/>
        <end position="442"/>
    </location>
</feature>
<evidence type="ECO:0000259" key="7">
    <source>
        <dbReference type="PROSITE" id="PS50106"/>
    </source>
</evidence>
<comment type="similarity">
    <text evidence="1 5">Belongs to the peptidase S41A family.</text>
</comment>
<dbReference type="InterPro" id="IPR041489">
    <property type="entry name" value="PDZ_6"/>
</dbReference>
<dbReference type="InterPro" id="IPR029045">
    <property type="entry name" value="ClpP/crotonase-like_dom_sf"/>
</dbReference>
<dbReference type="SMART" id="SM00245">
    <property type="entry name" value="TSPc"/>
    <property type="match status" value="1"/>
</dbReference>
<evidence type="ECO:0000256" key="5">
    <source>
        <dbReference type="RuleBase" id="RU004404"/>
    </source>
</evidence>
<dbReference type="PROSITE" id="PS50106">
    <property type="entry name" value="PDZ"/>
    <property type="match status" value="1"/>
</dbReference>
<dbReference type="CDD" id="cd07560">
    <property type="entry name" value="Peptidase_S41_CPP"/>
    <property type="match status" value="1"/>
</dbReference>
<reference evidence="8 9" key="2">
    <citation type="journal article" date="2010" name="Stand. Genomic Sci.">
        <title>Complete genome sequence of Sebaldella termitidis type strain (NCTC 11300).</title>
        <authorList>
            <person name="Harmon-Smith M."/>
            <person name="Celia L."/>
            <person name="Chertkov O."/>
            <person name="Lapidus A."/>
            <person name="Copeland A."/>
            <person name="Glavina Del Rio T."/>
            <person name="Nolan M."/>
            <person name="Lucas S."/>
            <person name="Tice H."/>
            <person name="Cheng J.F."/>
            <person name="Han C."/>
            <person name="Detter J.C."/>
            <person name="Bruce D."/>
            <person name="Goodwin L."/>
            <person name="Pitluck S."/>
            <person name="Pati A."/>
            <person name="Liolios K."/>
            <person name="Ivanova N."/>
            <person name="Mavromatis K."/>
            <person name="Mikhailova N."/>
            <person name="Chen A."/>
            <person name="Palaniappan K."/>
            <person name="Land M."/>
            <person name="Hauser L."/>
            <person name="Chang Y.J."/>
            <person name="Jeffries C.D."/>
            <person name="Brettin T."/>
            <person name="Goker M."/>
            <person name="Beck B."/>
            <person name="Bristow J."/>
            <person name="Eisen J.A."/>
            <person name="Markowitz V."/>
            <person name="Hugenholtz P."/>
            <person name="Kyrpides N.C."/>
            <person name="Klenk H.P."/>
            <person name="Chen F."/>
        </authorList>
    </citation>
    <scope>NUCLEOTIDE SEQUENCE [LARGE SCALE GENOMIC DNA]</scope>
    <source>
        <strain evidence="9">ATCC 33386 / NCTC 11300</strain>
    </source>
</reference>
<evidence type="ECO:0000256" key="4">
    <source>
        <dbReference type="ARBA" id="ARBA00022825"/>
    </source>
</evidence>
<evidence type="ECO:0000256" key="6">
    <source>
        <dbReference type="SAM" id="SignalP"/>
    </source>
</evidence>
<dbReference type="KEGG" id="str:Sterm_0184"/>
<proteinExistence type="inferred from homology"/>
<dbReference type="GO" id="GO:0007165">
    <property type="term" value="P:signal transduction"/>
    <property type="evidence" value="ECO:0007669"/>
    <property type="project" value="TreeGrafter"/>
</dbReference>
<dbReference type="InterPro" id="IPR005151">
    <property type="entry name" value="Tail-specific_protease"/>
</dbReference>
<keyword evidence="4 5" id="KW-0720">Serine protease</keyword>
<dbReference type="AlphaFoldDB" id="D1AKQ3"/>
<dbReference type="HOGENOM" id="CLU_017295_3_0_0"/>
<dbReference type="InterPro" id="IPR004447">
    <property type="entry name" value="Peptidase_S41A"/>
</dbReference>
<protein>
    <submittedName>
        <fullName evidence="8">Carboxyl-terminal protease</fullName>
        <ecNumber evidence="8">3.4.21.102</ecNumber>
    </submittedName>
</protein>
<dbReference type="SUPFAM" id="SSF52096">
    <property type="entry name" value="ClpP/crotonase"/>
    <property type="match status" value="1"/>
</dbReference>
<keyword evidence="6" id="KW-0732">Signal</keyword>
<evidence type="ECO:0000256" key="3">
    <source>
        <dbReference type="ARBA" id="ARBA00022801"/>
    </source>
</evidence>
<dbReference type="Gene3D" id="2.30.42.10">
    <property type="match status" value="1"/>
</dbReference>
<name>D1AKQ3_SEBTE</name>
<dbReference type="EMBL" id="CP001739">
    <property type="protein sequence ID" value="ACZ07069.1"/>
    <property type="molecule type" value="Genomic_DNA"/>
</dbReference>
<feature type="domain" description="PDZ" evidence="7">
    <location>
        <begin position="108"/>
        <end position="177"/>
    </location>
</feature>